<dbReference type="AlphaFoldDB" id="A0A5J4WX51"/>
<dbReference type="EMBL" id="SNRW01000710">
    <property type="protein sequence ID" value="KAA6399638.1"/>
    <property type="molecule type" value="Genomic_DNA"/>
</dbReference>
<feature type="non-terminal residue" evidence="1">
    <location>
        <position position="1"/>
    </location>
</feature>
<evidence type="ECO:0000313" key="1">
    <source>
        <dbReference type="EMBL" id="KAA6399638.1"/>
    </source>
</evidence>
<proteinExistence type="predicted"/>
<accession>A0A5J4WX51</accession>
<gene>
    <name evidence="1" type="ORF">EZS28_004831</name>
</gene>
<protein>
    <submittedName>
        <fullName evidence="1">Putative 2-hydroxyglutaryl-CoA dehydratase</fullName>
    </submittedName>
</protein>
<name>A0A5J4WX51_9EUKA</name>
<dbReference type="PANTHER" id="PTHR32329">
    <property type="entry name" value="BIFUNCTIONAL PROTEIN [INCLUDES 2-HYDROXYACYL-COA DEHYDRATASE (N-TER) AND ITS ACTIVATOR DOMAIN (C_TERM)-RELATED"/>
    <property type="match status" value="1"/>
</dbReference>
<dbReference type="PANTHER" id="PTHR32329:SF4">
    <property type="entry name" value="ACTIVATOR OF 2-HYDROXYACYL-COA DEHYDRATASE"/>
    <property type="match status" value="1"/>
</dbReference>
<sequence>APNYLSCLRRALREIGCPYVPVIPLTTVNKFDAHHPGFEMNASLYREAVYAFVMGDLLQRLLLRTRPYERVKGSANELCLEMMRRGYDILYSGTANNKLYRKWMEESIHKFDTLPFAIDIETGKEMIGNEKPRVGIVGEIGVQLRPSLNGYVMEQLELQGAEAVCLGMIDFIGYAALDDISLHRLLRRDLPSFLISKFAITYINHLIHPIQKGLKESKRFFNRPFSTATEIVNLVEKEGHCSPLMVWGEGWLLVGEMVEMITLLDCPNILLLQPWGCLPNHITGANIVPIDFDTSASEVNQMNRITLMLSVAKDALKQKRDAELIQRLNKIKQEEKDRLEVAKASIAGGIFNIAKLEPNAQLICAE</sequence>
<comment type="caution">
    <text evidence="1">The sequence shown here is derived from an EMBL/GenBank/DDBJ whole genome shotgun (WGS) entry which is preliminary data.</text>
</comment>
<evidence type="ECO:0000313" key="2">
    <source>
        <dbReference type="Proteomes" id="UP000324800"/>
    </source>
</evidence>
<organism evidence="1 2">
    <name type="scientific">Streblomastix strix</name>
    <dbReference type="NCBI Taxonomy" id="222440"/>
    <lineage>
        <taxon>Eukaryota</taxon>
        <taxon>Metamonada</taxon>
        <taxon>Preaxostyla</taxon>
        <taxon>Oxymonadida</taxon>
        <taxon>Streblomastigidae</taxon>
        <taxon>Streblomastix</taxon>
    </lineage>
</organism>
<dbReference type="Proteomes" id="UP000324800">
    <property type="component" value="Unassembled WGS sequence"/>
</dbReference>
<dbReference type="InterPro" id="IPR051805">
    <property type="entry name" value="Dehydratase_Activator_Redct"/>
</dbReference>
<dbReference type="OrthoDB" id="10642558at2759"/>
<reference evidence="1 2" key="1">
    <citation type="submission" date="2019-03" db="EMBL/GenBank/DDBJ databases">
        <title>Single cell metagenomics reveals metabolic interactions within the superorganism composed of flagellate Streblomastix strix and complex community of Bacteroidetes bacteria on its surface.</title>
        <authorList>
            <person name="Treitli S.C."/>
            <person name="Kolisko M."/>
            <person name="Husnik F."/>
            <person name="Keeling P."/>
            <person name="Hampl V."/>
        </authorList>
    </citation>
    <scope>NUCLEOTIDE SEQUENCE [LARGE SCALE GENOMIC DNA]</scope>
    <source>
        <strain evidence="1">ST1C</strain>
    </source>
</reference>